<name>A0AAV7IWN1_COTGL</name>
<gene>
    <name evidence="3" type="ORF">KQX54_021667</name>
</gene>
<evidence type="ECO:0000313" key="4">
    <source>
        <dbReference type="Proteomes" id="UP000826195"/>
    </source>
</evidence>
<dbReference type="SUPFAM" id="SSF64484">
    <property type="entry name" value="beta and beta-prime subunits of DNA dependent RNA-polymerase"/>
    <property type="match status" value="1"/>
</dbReference>
<keyword evidence="1" id="KW-0479">Metal-binding</keyword>
<reference evidence="3 4" key="1">
    <citation type="journal article" date="2021" name="J. Hered.">
        <title>A chromosome-level genome assembly of the parasitoid wasp, Cotesia glomerata (Hymenoptera: Braconidae).</title>
        <authorList>
            <person name="Pinto B.J."/>
            <person name="Weis J.J."/>
            <person name="Gamble T."/>
            <person name="Ode P.J."/>
            <person name="Paul R."/>
            <person name="Zaspel J.M."/>
        </authorList>
    </citation>
    <scope>NUCLEOTIDE SEQUENCE [LARGE SCALE GENOMIC DNA]</scope>
    <source>
        <strain evidence="3">CgM1</strain>
    </source>
</reference>
<protein>
    <submittedName>
        <fullName evidence="3">Uncharacterized protein</fullName>
    </submittedName>
</protein>
<dbReference type="AlphaFoldDB" id="A0AAV7IWN1"/>
<proteinExistence type="predicted"/>
<evidence type="ECO:0000313" key="3">
    <source>
        <dbReference type="EMBL" id="KAH0568968.1"/>
    </source>
</evidence>
<dbReference type="EMBL" id="JAHXZJ010000001">
    <property type="protein sequence ID" value="KAH0568968.1"/>
    <property type="molecule type" value="Genomic_DNA"/>
</dbReference>
<evidence type="ECO:0000256" key="1">
    <source>
        <dbReference type="ARBA" id="ARBA00022723"/>
    </source>
</evidence>
<dbReference type="GO" id="GO:0046872">
    <property type="term" value="F:metal ion binding"/>
    <property type="evidence" value="ECO:0007669"/>
    <property type="project" value="UniProtKB-KW"/>
</dbReference>
<dbReference type="PANTHER" id="PTHR48446:SF1">
    <property type="entry name" value="DNA-DIRECTED RNA POLYMERASE SUBUNIT BETA' N-TERMINAL SECTION"/>
    <property type="match status" value="1"/>
</dbReference>
<dbReference type="Proteomes" id="UP000826195">
    <property type="component" value="Unassembled WGS sequence"/>
</dbReference>
<comment type="caution">
    <text evidence="3">The sequence shown here is derived from an EMBL/GenBank/DDBJ whole genome shotgun (WGS) entry which is preliminary data.</text>
</comment>
<keyword evidence="4" id="KW-1185">Reference proteome</keyword>
<dbReference type="PANTHER" id="PTHR48446">
    <property type="entry name" value="DNA-DIRECTED RNA POLYMERASE SUBUNIT BETA' N-TERMINAL SECTION"/>
    <property type="match status" value="1"/>
</dbReference>
<dbReference type="InterPro" id="IPR015700">
    <property type="entry name" value="RPC1"/>
</dbReference>
<accession>A0AAV7IWN1</accession>
<organism evidence="3 4">
    <name type="scientific">Cotesia glomerata</name>
    <name type="common">Lepidopteran parasitic wasp</name>
    <name type="synonym">Apanteles glomeratus</name>
    <dbReference type="NCBI Taxonomy" id="32391"/>
    <lineage>
        <taxon>Eukaryota</taxon>
        <taxon>Metazoa</taxon>
        <taxon>Ecdysozoa</taxon>
        <taxon>Arthropoda</taxon>
        <taxon>Hexapoda</taxon>
        <taxon>Insecta</taxon>
        <taxon>Pterygota</taxon>
        <taxon>Neoptera</taxon>
        <taxon>Endopterygota</taxon>
        <taxon>Hymenoptera</taxon>
        <taxon>Apocrita</taxon>
        <taxon>Ichneumonoidea</taxon>
        <taxon>Braconidae</taxon>
        <taxon>Microgastrinae</taxon>
        <taxon>Cotesia</taxon>
    </lineage>
</organism>
<keyword evidence="2" id="KW-0862">Zinc</keyword>
<evidence type="ECO:0000256" key="2">
    <source>
        <dbReference type="ARBA" id="ARBA00022833"/>
    </source>
</evidence>
<sequence length="186" mass="20467">MRQLVLNGANKHPGANHVKIMKNKEVTSIFLGFANRAEIAQNLKNGRHSGASFAGRRLSIVQPPALTAQAEYNGAQSKSSRAPYLPFQRTEEARAEALVLMGNKSNCVTPRNGELLIAATQDFLTGVIFAHPEGHFLEQIRGLAASSLPPRRIRLQHADRHARAGYIKASSTLDRETNFQLDFTPE</sequence>
<dbReference type="Gene3D" id="3.30.1490.180">
    <property type="entry name" value="RNA polymerase ii"/>
    <property type="match status" value="1"/>
</dbReference>